<dbReference type="OrthoDB" id="10283897at2759"/>
<gene>
    <name evidence="2" type="ORF">FOZ60_003439</name>
</gene>
<feature type="signal peptide" evidence="1">
    <location>
        <begin position="1"/>
        <end position="18"/>
    </location>
</feature>
<reference evidence="2 3" key="1">
    <citation type="submission" date="2020-04" db="EMBL/GenBank/DDBJ databases">
        <title>Perkinsus olseni comparative genomics.</title>
        <authorList>
            <person name="Bogema D.R."/>
        </authorList>
    </citation>
    <scope>NUCLEOTIDE SEQUENCE [LARGE SCALE GENOMIC DNA]</scope>
    <source>
        <strain evidence="2">00978-12</strain>
    </source>
</reference>
<dbReference type="EMBL" id="JABANP010000170">
    <property type="protein sequence ID" value="KAF4687880.1"/>
    <property type="molecule type" value="Genomic_DNA"/>
</dbReference>
<dbReference type="Pfam" id="PF20525">
    <property type="entry name" value="DUF6740"/>
    <property type="match status" value="1"/>
</dbReference>
<dbReference type="InterPro" id="IPR046628">
    <property type="entry name" value="DUF6740"/>
</dbReference>
<evidence type="ECO:0000313" key="3">
    <source>
        <dbReference type="Proteomes" id="UP000541610"/>
    </source>
</evidence>
<comment type="caution">
    <text evidence="2">The sequence shown here is derived from an EMBL/GenBank/DDBJ whole genome shotgun (WGS) entry which is preliminary data.</text>
</comment>
<accession>A0A7J6NWC7</accession>
<sequence>MWTTLLSGSFLFVGSVAGTPDKAYHYYEYQLETKRYCIEGLRDAQGRPPPCSQSIATKTAGLTLPGMDDGALTTKSHVMIGSDGSETTVEAHPSYPYQYFMRTSSESSVTMERLINGEAVFIGSVASEAANTLPISASDSMSLEDDGWTFRGAMEKDGVRVNEWVKKSFQGIDHSSGFNYTFIYMANLAPDTWNLYMDRNNEKPLKIVATNAMHGHAIHQEMTITNFEKKDGFMPSEQAHQRFYDLYQINTGGAPMSASGATIAEQQGGTFSAMRESLLSGHIPSDPDSLADSASWLSRRHLRSSQVIPYFTVEHGTAASVYFERLKTPPRQLLEYQYPKGCAESDDMDGLCTTITLDASLFSSIATLNLDMQLPDVKKKGRTAQLSLTVELLLDPENGNLALDLDVEASGCALVFQLGGSVAISITVCLEADGDAEYDDKAFTFSAYIPASVTFSITLPVVGNIIDATIDGKIECNAGNNNNVRAYGNIGASADAAGIASASIKLDILAVTVDNNLGKWQMSSNVRFSAKVSTPFFSPTWEETYTLWSYST</sequence>
<feature type="chain" id="PRO_5029870212" evidence="1">
    <location>
        <begin position="19"/>
        <end position="552"/>
    </location>
</feature>
<evidence type="ECO:0000313" key="2">
    <source>
        <dbReference type="EMBL" id="KAF4687880.1"/>
    </source>
</evidence>
<organism evidence="2 3">
    <name type="scientific">Perkinsus olseni</name>
    <name type="common">Perkinsus atlanticus</name>
    <dbReference type="NCBI Taxonomy" id="32597"/>
    <lineage>
        <taxon>Eukaryota</taxon>
        <taxon>Sar</taxon>
        <taxon>Alveolata</taxon>
        <taxon>Perkinsozoa</taxon>
        <taxon>Perkinsea</taxon>
        <taxon>Perkinsida</taxon>
        <taxon>Perkinsidae</taxon>
        <taxon>Perkinsus</taxon>
    </lineage>
</organism>
<proteinExistence type="predicted"/>
<keyword evidence="1" id="KW-0732">Signal</keyword>
<evidence type="ECO:0000256" key="1">
    <source>
        <dbReference type="SAM" id="SignalP"/>
    </source>
</evidence>
<name>A0A7J6NWC7_PEROL</name>
<dbReference type="Proteomes" id="UP000541610">
    <property type="component" value="Unassembled WGS sequence"/>
</dbReference>
<protein>
    <submittedName>
        <fullName evidence="2">Uncharacterized protein</fullName>
    </submittedName>
</protein>
<dbReference type="AlphaFoldDB" id="A0A7J6NWC7"/>